<proteinExistence type="predicted"/>
<dbReference type="Proteomes" id="UP000705508">
    <property type="component" value="Unassembled WGS sequence"/>
</dbReference>
<reference evidence="1" key="1">
    <citation type="submission" date="2020-08" db="EMBL/GenBank/DDBJ databases">
        <authorList>
            <person name="Cejkova D."/>
            <person name="Kubasova T."/>
            <person name="Jahodarova E."/>
            <person name="Rychlik I."/>
        </authorList>
    </citation>
    <scope>NUCLEOTIDE SEQUENCE</scope>
    <source>
        <strain evidence="1">An582</strain>
    </source>
</reference>
<evidence type="ECO:0000313" key="1">
    <source>
        <dbReference type="EMBL" id="MBM6949564.1"/>
    </source>
</evidence>
<organism evidence="1 2">
    <name type="scientific">Mordavella massiliensis</name>
    <dbReference type="NCBI Taxonomy" id="1871024"/>
    <lineage>
        <taxon>Bacteria</taxon>
        <taxon>Bacillati</taxon>
        <taxon>Bacillota</taxon>
        <taxon>Clostridia</taxon>
        <taxon>Eubacteriales</taxon>
        <taxon>Clostridiaceae</taxon>
        <taxon>Mordavella</taxon>
    </lineage>
</organism>
<dbReference type="AlphaFoldDB" id="A0A938XF57"/>
<feature type="non-terminal residue" evidence="1">
    <location>
        <position position="82"/>
    </location>
</feature>
<protein>
    <submittedName>
        <fullName evidence="1">Uncharacterized protein</fullName>
    </submittedName>
</protein>
<gene>
    <name evidence="1" type="ORF">H6A20_13135</name>
</gene>
<name>A0A938XF57_9CLOT</name>
<sequence length="82" mass="9633">MIPDRTFLRCCAQKNNLALPQELEDWLLVHFEDEPYKDFNTASILEDMVCMYCQSYAAGRLDVTIPDPVTRLKERHEDLKDL</sequence>
<evidence type="ECO:0000313" key="2">
    <source>
        <dbReference type="Proteomes" id="UP000705508"/>
    </source>
</evidence>
<reference evidence="1" key="2">
    <citation type="journal article" date="2021" name="Sci. Rep.">
        <title>The distribution of antibiotic resistance genes in chicken gut microbiota commensals.</title>
        <authorList>
            <person name="Juricova H."/>
            <person name="Matiasovicova J."/>
            <person name="Kubasova T."/>
            <person name="Cejkova D."/>
            <person name="Rychlik I."/>
        </authorList>
    </citation>
    <scope>NUCLEOTIDE SEQUENCE</scope>
    <source>
        <strain evidence="1">An582</strain>
    </source>
</reference>
<dbReference type="RefSeq" id="WP_204907543.1">
    <property type="nucleotide sequence ID" value="NZ_JACJKS010000074.1"/>
</dbReference>
<comment type="caution">
    <text evidence="1">The sequence shown here is derived from an EMBL/GenBank/DDBJ whole genome shotgun (WGS) entry which is preliminary data.</text>
</comment>
<dbReference type="EMBL" id="JACJKS010000074">
    <property type="protein sequence ID" value="MBM6949564.1"/>
    <property type="molecule type" value="Genomic_DNA"/>
</dbReference>
<accession>A0A938XF57</accession>